<dbReference type="GO" id="GO:0004852">
    <property type="term" value="F:uroporphyrinogen-III synthase activity"/>
    <property type="evidence" value="ECO:0007669"/>
    <property type="project" value="InterPro"/>
</dbReference>
<dbReference type="InterPro" id="IPR003754">
    <property type="entry name" value="4pyrrol_synth_uPrphyn_synth"/>
</dbReference>
<dbReference type="Pfam" id="PF02602">
    <property type="entry name" value="HEM4"/>
    <property type="match status" value="1"/>
</dbReference>
<organism evidence="2 3">
    <name type="scientific">Pseudolactococcus hodotermopsidis</name>
    <dbReference type="NCBI Taxonomy" id="2709157"/>
    <lineage>
        <taxon>Bacteria</taxon>
        <taxon>Bacillati</taxon>
        <taxon>Bacillota</taxon>
        <taxon>Bacilli</taxon>
        <taxon>Lactobacillales</taxon>
        <taxon>Streptococcaceae</taxon>
        <taxon>Pseudolactococcus</taxon>
    </lineage>
</organism>
<dbReference type="Proteomes" id="UP000480303">
    <property type="component" value="Unassembled WGS sequence"/>
</dbReference>
<evidence type="ECO:0000313" key="3">
    <source>
        <dbReference type="Proteomes" id="UP000480303"/>
    </source>
</evidence>
<feature type="domain" description="Tetrapyrrole biosynthesis uroporphyrinogen III synthase" evidence="1">
    <location>
        <begin position="16"/>
        <end position="201"/>
    </location>
</feature>
<dbReference type="GO" id="GO:0033014">
    <property type="term" value="P:tetrapyrrole biosynthetic process"/>
    <property type="evidence" value="ECO:0007669"/>
    <property type="project" value="InterPro"/>
</dbReference>
<accession>A0A6A0BB98</accession>
<dbReference type="RefSeq" id="WP_172207441.1">
    <property type="nucleotide sequence ID" value="NZ_BLLI01000004.1"/>
</dbReference>
<reference evidence="2 3" key="1">
    <citation type="submission" date="2020-02" db="EMBL/GenBank/DDBJ databases">
        <title>Draft genome sequence of Lactococcus sp. Hs30E4-3.</title>
        <authorList>
            <person name="Noda S."/>
            <person name="Yuki M."/>
            <person name="Ohkuma M."/>
        </authorList>
    </citation>
    <scope>NUCLEOTIDE SEQUENCE [LARGE SCALE GENOMIC DNA]</scope>
    <source>
        <strain evidence="2 3">Hs30E4-3</strain>
    </source>
</reference>
<dbReference type="AlphaFoldDB" id="A0A6A0BB98"/>
<dbReference type="EMBL" id="BLLI01000004">
    <property type="protein sequence ID" value="GFH41731.1"/>
    <property type="molecule type" value="Genomic_DNA"/>
</dbReference>
<keyword evidence="3" id="KW-1185">Reference proteome</keyword>
<name>A0A6A0BB98_9LACT</name>
<dbReference type="InterPro" id="IPR036108">
    <property type="entry name" value="4pyrrol_syn_uPrphyn_synt_sf"/>
</dbReference>
<evidence type="ECO:0000259" key="1">
    <source>
        <dbReference type="Pfam" id="PF02602"/>
    </source>
</evidence>
<comment type="caution">
    <text evidence="2">The sequence shown here is derived from an EMBL/GenBank/DDBJ whole genome shotgun (WGS) entry which is preliminary data.</text>
</comment>
<protein>
    <recommendedName>
        <fullName evidence="1">Tetrapyrrole biosynthesis uroporphyrinogen III synthase domain-containing protein</fullName>
    </recommendedName>
</protein>
<dbReference type="Gene3D" id="3.40.50.10090">
    <property type="match status" value="2"/>
</dbReference>
<sequence length="204" mass="23262">MEKMIYTGLPRHFKRKAENFAKRGFELISVPLIEILPISFDEPECEWVLLTSQSPLEFLSSFFLADKKIAVIGKETAAAVTEKLNRKVDFISSVATKVDFVQSFSNAKPVGAIFYPKSNLADNYIEKHLPNLISASVYENHLPENARETLKIQLFDAQVKALYFSSPSTFQRFIDMEIKAENLKFYADGRTTREFVANYSSKNI</sequence>
<dbReference type="SUPFAM" id="SSF69618">
    <property type="entry name" value="HemD-like"/>
    <property type="match status" value="1"/>
</dbReference>
<gene>
    <name evidence="2" type="ORF">Hs30E_02820</name>
</gene>
<evidence type="ECO:0000313" key="2">
    <source>
        <dbReference type="EMBL" id="GFH41731.1"/>
    </source>
</evidence>
<dbReference type="CDD" id="cd06578">
    <property type="entry name" value="HemD"/>
    <property type="match status" value="1"/>
</dbReference>
<proteinExistence type="predicted"/>